<evidence type="ECO:0000256" key="2">
    <source>
        <dbReference type="ARBA" id="ARBA00022741"/>
    </source>
</evidence>
<dbReference type="CDD" id="cd03221">
    <property type="entry name" value="ABCF_EF-3"/>
    <property type="match status" value="1"/>
</dbReference>
<dbReference type="InterPro" id="IPR027417">
    <property type="entry name" value="P-loop_NTPase"/>
</dbReference>
<dbReference type="FunFam" id="3.40.50.300:FF:000011">
    <property type="entry name" value="Putative ABC transporter ATP-binding component"/>
    <property type="match status" value="1"/>
</dbReference>
<dbReference type="RefSeq" id="WP_259824866.1">
    <property type="nucleotide sequence ID" value="NZ_JALXRO010000004.1"/>
</dbReference>
<dbReference type="GO" id="GO:0016887">
    <property type="term" value="F:ATP hydrolysis activity"/>
    <property type="evidence" value="ECO:0007669"/>
    <property type="project" value="InterPro"/>
</dbReference>
<dbReference type="InterPro" id="IPR003593">
    <property type="entry name" value="AAA+_ATPase"/>
</dbReference>
<dbReference type="InterPro" id="IPR050611">
    <property type="entry name" value="ABCF"/>
</dbReference>
<comment type="caution">
    <text evidence="5">The sequence shown here is derived from an EMBL/GenBank/DDBJ whole genome shotgun (WGS) entry which is preliminary data.</text>
</comment>
<dbReference type="SMART" id="SM00382">
    <property type="entry name" value="AAA"/>
    <property type="match status" value="2"/>
</dbReference>
<sequence length="552" mass="59621">MHHDQHHHQHHRLPAGHRAHIRLTDVAVTLGDRTVLTGVDLTVSAASRLAVVGENGRGKTTLLRVLAGRHRPDSGTVSRVGRIGTVDQHLDAPAARTVGDLVAEEIADSLAALRALDAAADAMGAGKPGAEDEYAAALELATALDAWDADRRVDVALAGLGACDDRARPLASLSVGQRYRVRLACVLGAHHDLLLLDEPTNHLDASGLEFLTARLRAHPGGVAVVSHDRALLREVATHFCDLDPSPDGKPLVFGGGYEGWLEGRRRVRSAWEQAHAEQLDEHHRLARAADEARDRLRDGWRPAKGHGKHERSTRAGGTVRAFVRRREELERHRVSVPPPPPRFRWPAWDVPAGQRVLTCREVVVSGRLRTPVSFSLDTGDRLLVTGPNGAGKSTLLALLARELVPDRGAVDRRPAARVAYLSQEVPEWDPLRTAAQIYTEHVSRLGRADAPGLTSTGLLDPRAAATAVSRMSQGQQRRLHLALCLAARPALLILDEPTNHLSSTLVDGLTEALVTASCAVVVATHDRQLLRDLSSWPALALTPSGVDSAHVR</sequence>
<evidence type="ECO:0000256" key="3">
    <source>
        <dbReference type="ARBA" id="ARBA00022840"/>
    </source>
</evidence>
<dbReference type="GO" id="GO:0005524">
    <property type="term" value="F:ATP binding"/>
    <property type="evidence" value="ECO:0007669"/>
    <property type="project" value="UniProtKB-KW"/>
</dbReference>
<dbReference type="Pfam" id="PF00005">
    <property type="entry name" value="ABC_tran"/>
    <property type="match status" value="2"/>
</dbReference>
<evidence type="ECO:0000259" key="4">
    <source>
        <dbReference type="PROSITE" id="PS50893"/>
    </source>
</evidence>
<feature type="domain" description="ABC transporter" evidence="4">
    <location>
        <begin position="21"/>
        <end position="269"/>
    </location>
</feature>
<accession>A0AAW5Q7C7</accession>
<gene>
    <name evidence="5" type="ORF">M3D93_03760</name>
</gene>
<dbReference type="AlphaFoldDB" id="A0AAW5Q7C7"/>
<evidence type="ECO:0000313" key="6">
    <source>
        <dbReference type="Proteomes" id="UP001206890"/>
    </source>
</evidence>
<protein>
    <submittedName>
        <fullName evidence="5">ATP-binding cassette domain-containing protein</fullName>
    </submittedName>
</protein>
<feature type="domain" description="ABC transporter" evidence="4">
    <location>
        <begin position="354"/>
        <end position="551"/>
    </location>
</feature>
<keyword evidence="1" id="KW-0677">Repeat</keyword>
<dbReference type="InterPro" id="IPR003439">
    <property type="entry name" value="ABC_transporter-like_ATP-bd"/>
</dbReference>
<dbReference type="EMBL" id="JALXTC010000010">
    <property type="protein sequence ID" value="MCT2116872.1"/>
    <property type="molecule type" value="Genomic_DNA"/>
</dbReference>
<evidence type="ECO:0000313" key="5">
    <source>
        <dbReference type="EMBL" id="MCT2116872.1"/>
    </source>
</evidence>
<evidence type="ECO:0000256" key="1">
    <source>
        <dbReference type="ARBA" id="ARBA00022737"/>
    </source>
</evidence>
<keyword evidence="2" id="KW-0547">Nucleotide-binding</keyword>
<proteinExistence type="predicted"/>
<name>A0AAW5Q7C7_9ACTN</name>
<reference evidence="5" key="1">
    <citation type="submission" date="2022-04" db="EMBL/GenBank/DDBJ databases">
        <title>Human microbiome associated bacterial genomes.</title>
        <authorList>
            <person name="Sandstrom S."/>
            <person name="Salamzade R."/>
            <person name="Kalan L.R."/>
        </authorList>
    </citation>
    <scope>NUCLEOTIDE SEQUENCE</scope>
    <source>
        <strain evidence="5">P3-SID1762</strain>
    </source>
</reference>
<organism evidence="5 6">
    <name type="scientific">Dietzia cinnamea</name>
    <dbReference type="NCBI Taxonomy" id="321318"/>
    <lineage>
        <taxon>Bacteria</taxon>
        <taxon>Bacillati</taxon>
        <taxon>Actinomycetota</taxon>
        <taxon>Actinomycetes</taxon>
        <taxon>Mycobacteriales</taxon>
        <taxon>Dietziaceae</taxon>
        <taxon>Dietzia</taxon>
    </lineage>
</organism>
<dbReference type="Gene3D" id="3.40.50.300">
    <property type="entry name" value="P-loop containing nucleotide triphosphate hydrolases"/>
    <property type="match status" value="2"/>
</dbReference>
<dbReference type="PANTHER" id="PTHR19211">
    <property type="entry name" value="ATP-BINDING TRANSPORT PROTEIN-RELATED"/>
    <property type="match status" value="1"/>
</dbReference>
<dbReference type="Proteomes" id="UP001206890">
    <property type="component" value="Unassembled WGS sequence"/>
</dbReference>
<dbReference type="PANTHER" id="PTHR19211:SF14">
    <property type="entry name" value="ATP-BINDING CASSETTE SUB-FAMILY F MEMBER 1"/>
    <property type="match status" value="1"/>
</dbReference>
<keyword evidence="3 5" id="KW-0067">ATP-binding</keyword>
<dbReference type="SUPFAM" id="SSF52540">
    <property type="entry name" value="P-loop containing nucleoside triphosphate hydrolases"/>
    <property type="match status" value="2"/>
</dbReference>
<dbReference type="PROSITE" id="PS50893">
    <property type="entry name" value="ABC_TRANSPORTER_2"/>
    <property type="match status" value="2"/>
</dbReference>